<feature type="region of interest" description="Disordered" evidence="1">
    <location>
        <begin position="64"/>
        <end position="91"/>
    </location>
</feature>
<sequence>MRSVRRGLVATALAFPLALGFAGVAGASEKGEVDYAAYEASFAAASPEGAAAGEVSSEALHAEFEKHGKKHHGKKDGDARHGKHGKHGKGEKEIDYAAWEFSGAAAGPHGAIAWDIDSEALHAEKG</sequence>
<protein>
    <submittedName>
        <fullName evidence="3">Uncharacterized protein</fullName>
    </submittedName>
</protein>
<evidence type="ECO:0000256" key="1">
    <source>
        <dbReference type="SAM" id="MobiDB-lite"/>
    </source>
</evidence>
<dbReference type="Proteomes" id="UP000004691">
    <property type="component" value="Unassembled WGS sequence"/>
</dbReference>
<dbReference type="RefSeq" id="WP_006238967.1">
    <property type="nucleotide sequence ID" value="NZ_JH636049.1"/>
</dbReference>
<organism evidence="3 4">
    <name type="scientific">Saccharomonospora xinjiangensis XJ-54</name>
    <dbReference type="NCBI Taxonomy" id="882086"/>
    <lineage>
        <taxon>Bacteria</taxon>
        <taxon>Bacillati</taxon>
        <taxon>Actinomycetota</taxon>
        <taxon>Actinomycetes</taxon>
        <taxon>Pseudonocardiales</taxon>
        <taxon>Pseudonocardiaceae</taxon>
        <taxon>Saccharomonospora</taxon>
    </lineage>
</organism>
<feature type="chain" id="PRO_5003635464" evidence="2">
    <location>
        <begin position="28"/>
        <end position="126"/>
    </location>
</feature>
<keyword evidence="2" id="KW-0732">Signal</keyword>
<accession>I0V3W7</accession>
<feature type="signal peptide" evidence="2">
    <location>
        <begin position="1"/>
        <end position="27"/>
    </location>
</feature>
<dbReference type="EMBL" id="JH636049">
    <property type="protein sequence ID" value="EID54820.1"/>
    <property type="molecule type" value="Genomic_DNA"/>
</dbReference>
<name>I0V3W7_9PSEU</name>
<gene>
    <name evidence="3" type="ORF">SacxiDRAFT_2600</name>
</gene>
<dbReference type="AlphaFoldDB" id="I0V3W7"/>
<evidence type="ECO:0000313" key="3">
    <source>
        <dbReference type="EMBL" id="EID54820.1"/>
    </source>
</evidence>
<keyword evidence="4" id="KW-1185">Reference proteome</keyword>
<dbReference type="HOGENOM" id="CLU_1979975_0_0_11"/>
<evidence type="ECO:0000313" key="4">
    <source>
        <dbReference type="Proteomes" id="UP000004691"/>
    </source>
</evidence>
<proteinExistence type="predicted"/>
<reference evidence="3 4" key="1">
    <citation type="submission" date="2012-01" db="EMBL/GenBank/DDBJ databases">
        <title>Improved High-Quality Draft sequence of Saccharomonospora xinjiangensis XJ-54.</title>
        <authorList>
            <consortium name="US DOE Joint Genome Institute"/>
            <person name="Lucas S."/>
            <person name="Han J."/>
            <person name="Lapidus A."/>
            <person name="Cheng J.-F."/>
            <person name="Goodwin L."/>
            <person name="Pitluck S."/>
            <person name="Peters L."/>
            <person name="Mikhailova N."/>
            <person name="Teshima H."/>
            <person name="Detter J.C."/>
            <person name="Han C."/>
            <person name="Tapia R."/>
            <person name="Land M."/>
            <person name="Hauser L."/>
            <person name="Kyrpides N."/>
            <person name="Ivanova N."/>
            <person name="Pagani I."/>
            <person name="Brambilla E.-M."/>
            <person name="Klenk H.-P."/>
            <person name="Woyke T."/>
        </authorList>
    </citation>
    <scope>NUCLEOTIDE SEQUENCE [LARGE SCALE GENOMIC DNA]</scope>
    <source>
        <strain evidence="3 4">XJ-54</strain>
    </source>
</reference>
<evidence type="ECO:0000256" key="2">
    <source>
        <dbReference type="SAM" id="SignalP"/>
    </source>
</evidence>
<dbReference type="OrthoDB" id="9998232at2"/>